<reference evidence="2" key="1">
    <citation type="submission" date="2021-12" db="EMBL/GenBank/DDBJ databases">
        <authorList>
            <person name="King R."/>
        </authorList>
    </citation>
    <scope>NUCLEOTIDE SEQUENCE</scope>
</reference>
<feature type="region of interest" description="Disordered" evidence="1">
    <location>
        <begin position="146"/>
        <end position="252"/>
    </location>
</feature>
<accession>A0A9P0B2R8</accession>
<evidence type="ECO:0000313" key="2">
    <source>
        <dbReference type="EMBL" id="CAH0554059.1"/>
    </source>
</evidence>
<dbReference type="AlphaFoldDB" id="A0A9P0B2R8"/>
<feature type="compositionally biased region" description="Basic and acidic residues" evidence="1">
    <location>
        <begin position="226"/>
        <end position="242"/>
    </location>
</feature>
<gene>
    <name evidence="2" type="ORF">MELIAE_LOCUS5912</name>
</gene>
<dbReference type="OrthoDB" id="295355at2759"/>
<dbReference type="Proteomes" id="UP001154078">
    <property type="component" value="Chromosome 3"/>
</dbReference>
<feature type="compositionally biased region" description="Basic and acidic residues" evidence="1">
    <location>
        <begin position="198"/>
        <end position="217"/>
    </location>
</feature>
<sequence>MIVKHIILLKRKRNEMIDEYTNYKNGNSDLHADIERLTYKVQLISKSLAQRMKAKTLYDKTLREIETKYSELVQHSGKLLDAVEKEINELQSSMPIKDDKCLPKENIVANIKLNCLEMAECSQKLDRENLTKDRICCYDEVPVRESAISTPQQRESQNTNKRSSEASKTSQDTKSSLRSSGESASPSGSQEASQVTEEEVHVTEEAAEEEKISEARDFFGSSIQLEEDKLPHKPAEPKRDSNGRANRLSSLK</sequence>
<keyword evidence="3" id="KW-1185">Reference proteome</keyword>
<proteinExistence type="predicted"/>
<name>A0A9P0B2R8_BRAAE</name>
<feature type="compositionally biased region" description="Polar residues" evidence="1">
    <location>
        <begin position="147"/>
        <end position="174"/>
    </location>
</feature>
<feature type="compositionally biased region" description="Low complexity" evidence="1">
    <location>
        <begin position="176"/>
        <end position="195"/>
    </location>
</feature>
<evidence type="ECO:0000256" key="1">
    <source>
        <dbReference type="SAM" id="MobiDB-lite"/>
    </source>
</evidence>
<organism evidence="2 3">
    <name type="scientific">Brassicogethes aeneus</name>
    <name type="common">Rape pollen beetle</name>
    <name type="synonym">Meligethes aeneus</name>
    <dbReference type="NCBI Taxonomy" id="1431903"/>
    <lineage>
        <taxon>Eukaryota</taxon>
        <taxon>Metazoa</taxon>
        <taxon>Ecdysozoa</taxon>
        <taxon>Arthropoda</taxon>
        <taxon>Hexapoda</taxon>
        <taxon>Insecta</taxon>
        <taxon>Pterygota</taxon>
        <taxon>Neoptera</taxon>
        <taxon>Endopterygota</taxon>
        <taxon>Coleoptera</taxon>
        <taxon>Polyphaga</taxon>
        <taxon>Cucujiformia</taxon>
        <taxon>Nitidulidae</taxon>
        <taxon>Meligethinae</taxon>
        <taxon>Brassicogethes</taxon>
    </lineage>
</organism>
<feature type="compositionally biased region" description="Polar residues" evidence="1">
    <location>
        <begin position="243"/>
        <end position="252"/>
    </location>
</feature>
<evidence type="ECO:0000313" key="3">
    <source>
        <dbReference type="Proteomes" id="UP001154078"/>
    </source>
</evidence>
<dbReference type="EMBL" id="OV121134">
    <property type="protein sequence ID" value="CAH0554059.1"/>
    <property type="molecule type" value="Genomic_DNA"/>
</dbReference>
<protein>
    <submittedName>
        <fullName evidence="2">Uncharacterized protein</fullName>
    </submittedName>
</protein>